<name>A0A6N7SA42_9FIRM</name>
<dbReference type="Pfam" id="PF03816">
    <property type="entry name" value="LytR_cpsA_psr"/>
    <property type="match status" value="1"/>
</dbReference>
<gene>
    <name evidence="5" type="ORF">GKD88_14735</name>
    <name evidence="4" type="ORF">GKE08_15065</name>
</gene>
<dbReference type="InterPro" id="IPR050922">
    <property type="entry name" value="LytR/CpsA/Psr_CW_biosynth"/>
</dbReference>
<evidence type="ECO:0000259" key="3">
    <source>
        <dbReference type="Pfam" id="PF03816"/>
    </source>
</evidence>
<dbReference type="InterPro" id="IPR004474">
    <property type="entry name" value="LytR_CpsA_psr"/>
</dbReference>
<evidence type="ECO:0000313" key="4">
    <source>
        <dbReference type="EMBL" id="MSA90649.1"/>
    </source>
</evidence>
<evidence type="ECO:0000256" key="1">
    <source>
        <dbReference type="ARBA" id="ARBA00006068"/>
    </source>
</evidence>
<dbReference type="NCBIfam" id="TIGR00350">
    <property type="entry name" value="lytR_cpsA_psr"/>
    <property type="match status" value="1"/>
</dbReference>
<feature type="transmembrane region" description="Helical" evidence="2">
    <location>
        <begin position="20"/>
        <end position="43"/>
    </location>
</feature>
<evidence type="ECO:0000313" key="6">
    <source>
        <dbReference type="Proteomes" id="UP000433575"/>
    </source>
</evidence>
<dbReference type="RefSeq" id="WP_154239985.1">
    <property type="nucleotide sequence ID" value="NZ_WKPK01000033.1"/>
</dbReference>
<comment type="caution">
    <text evidence="4">The sequence shown here is derived from an EMBL/GenBank/DDBJ whole genome shotgun (WGS) entry which is preliminary data.</text>
</comment>
<protein>
    <submittedName>
        <fullName evidence="4">LytR family transcriptional regulator</fullName>
    </submittedName>
</protein>
<dbReference type="AlphaFoldDB" id="A0A6N7SA42"/>
<keyword evidence="2" id="KW-0812">Transmembrane</keyword>
<dbReference type="PROSITE" id="PS51257">
    <property type="entry name" value="PROKAR_LIPOPROTEIN"/>
    <property type="match status" value="1"/>
</dbReference>
<sequence length="352" mass="39866">MKKVKIMDLQFNEVKKAVKIGIIILTVILIIAGCTYGAANWAMDSMLNKMEHGEVIENENAQIAPEVSEAVKERKVVNIALFGADNSQGPTGTDEDRSDAMKIVSLDFDNKKLKITSVERDVVVWIPGDHQKYGHFNWAYWFGGATLAVQTLNYNLDLDITQYVTFSFNAVEKLVDLIGGVEIELTAKEVGALRGQTQNSVRTGKNTLNGYDAMMYCRQRYIDSDFVRMDRQNNVINAIIAKLKHKNILELMDIVNDMLPYITTNLTNSEIKDYLISLLSFDLTNIETYKEPSGEYDDIMRCPGLGGYLVRSYSGMVRHLHANIYGDDEYKPSQTVLDNEKKTYKTYGEFKK</sequence>
<evidence type="ECO:0000313" key="7">
    <source>
        <dbReference type="Proteomes" id="UP000480929"/>
    </source>
</evidence>
<reference evidence="6 7" key="1">
    <citation type="journal article" date="2019" name="Nat. Med.">
        <title>A library of human gut bacterial isolates paired with longitudinal multiomics data enables mechanistic microbiome research.</title>
        <authorList>
            <person name="Poyet M."/>
            <person name="Groussin M."/>
            <person name="Gibbons S.M."/>
            <person name="Avila-Pacheco J."/>
            <person name="Jiang X."/>
            <person name="Kearney S.M."/>
            <person name="Perrotta A.R."/>
            <person name="Berdy B."/>
            <person name="Zhao S."/>
            <person name="Lieberman T.D."/>
            <person name="Swanson P.K."/>
            <person name="Smith M."/>
            <person name="Roesemann S."/>
            <person name="Alexander J.E."/>
            <person name="Rich S.A."/>
            <person name="Livny J."/>
            <person name="Vlamakis H."/>
            <person name="Clish C."/>
            <person name="Bullock K."/>
            <person name="Deik A."/>
            <person name="Scott J."/>
            <person name="Pierce K.A."/>
            <person name="Xavier R.J."/>
            <person name="Alm E.J."/>
        </authorList>
    </citation>
    <scope>NUCLEOTIDE SEQUENCE [LARGE SCALE GENOMIC DNA]</scope>
    <source>
        <strain evidence="4 6">BIOML-A4</strain>
        <strain evidence="5 7">BIOML-A5</strain>
    </source>
</reference>
<comment type="similarity">
    <text evidence="1">Belongs to the LytR/CpsA/Psr (LCP) family.</text>
</comment>
<dbReference type="Gene3D" id="3.40.630.190">
    <property type="entry name" value="LCP protein"/>
    <property type="match status" value="1"/>
</dbReference>
<keyword evidence="2" id="KW-1133">Transmembrane helix</keyword>
<keyword evidence="2" id="KW-0472">Membrane</keyword>
<keyword evidence="7" id="KW-1185">Reference proteome</keyword>
<dbReference type="EMBL" id="WKPI01000033">
    <property type="protein sequence ID" value="MSC34379.1"/>
    <property type="molecule type" value="Genomic_DNA"/>
</dbReference>
<accession>A0A6N7SA42</accession>
<organism evidence="4 6">
    <name type="scientific">Holdemania massiliensis</name>
    <dbReference type="NCBI Taxonomy" id="1468449"/>
    <lineage>
        <taxon>Bacteria</taxon>
        <taxon>Bacillati</taxon>
        <taxon>Bacillota</taxon>
        <taxon>Erysipelotrichia</taxon>
        <taxon>Erysipelotrichales</taxon>
        <taxon>Erysipelotrichaceae</taxon>
        <taxon>Holdemania</taxon>
    </lineage>
</organism>
<feature type="domain" description="Cell envelope-related transcriptional attenuator" evidence="3">
    <location>
        <begin position="97"/>
        <end position="244"/>
    </location>
</feature>
<dbReference type="Proteomes" id="UP000480929">
    <property type="component" value="Unassembled WGS sequence"/>
</dbReference>
<dbReference type="OrthoDB" id="27330at2"/>
<dbReference type="EMBL" id="WKPJ01000031">
    <property type="protein sequence ID" value="MSA90649.1"/>
    <property type="molecule type" value="Genomic_DNA"/>
</dbReference>
<evidence type="ECO:0000313" key="5">
    <source>
        <dbReference type="EMBL" id="MSC34379.1"/>
    </source>
</evidence>
<dbReference type="PANTHER" id="PTHR33392:SF6">
    <property type="entry name" value="POLYISOPRENYL-TEICHOIC ACID--PEPTIDOGLYCAN TEICHOIC ACID TRANSFERASE TAGU"/>
    <property type="match status" value="1"/>
</dbReference>
<dbReference type="Proteomes" id="UP000433575">
    <property type="component" value="Unassembled WGS sequence"/>
</dbReference>
<dbReference type="PANTHER" id="PTHR33392">
    <property type="entry name" value="POLYISOPRENYL-TEICHOIC ACID--PEPTIDOGLYCAN TEICHOIC ACID TRANSFERASE TAGU"/>
    <property type="match status" value="1"/>
</dbReference>
<proteinExistence type="inferred from homology"/>
<evidence type="ECO:0000256" key="2">
    <source>
        <dbReference type="SAM" id="Phobius"/>
    </source>
</evidence>